<dbReference type="InterPro" id="IPR003169">
    <property type="entry name" value="GYF"/>
</dbReference>
<feature type="compositionally biased region" description="Acidic residues" evidence="1">
    <location>
        <begin position="47"/>
        <end position="57"/>
    </location>
</feature>
<dbReference type="InterPro" id="IPR035445">
    <property type="entry name" value="GYF-like_dom_sf"/>
</dbReference>
<sequence>MSGSQPRPKRAGEDFARTQHVEDDPDGPSQKKPRFDLRNPSALAPDALDDDQFLEADEIGRRGQQVRRKAVNLDGYESDSDNEGFDARHAHTKTTREAKDGDDDDDMFAELEEDFGDENADQTAEKNKKNVRFLQDDEIEGQVASSKSGGTVHADLRNPTAAANQDDSESESEIGEEDRARIGDDVDEELGAGAKKKHAPLLDAFNMRDEQEEGRFDEAGNYVRKAVDPDAVHDSWLEGVSKKDMRRAREAAEKREAERKEKDRMEDSVLTSDALKTVIPLLQRGETILDALARIGKGGSKKPKWQNKRNKNRSKQNGAEDTEMTEEDPAEVARKQTIDALTGAADILMGRGNNEIYDTEREILTRQYRRETGEEWVDPPKDNTEPSAAHGQAATMWQFRWADARDGGVIHGPYDSPTMASWKDAGYFGEGVEFRKADEGEWSSSATFV</sequence>
<dbReference type="PANTHER" id="PTHR13138:SF3">
    <property type="entry name" value="CD2 ANTIGEN CYTOPLASMIC TAIL-BINDING PROTEIN 2"/>
    <property type="match status" value="1"/>
</dbReference>
<dbReference type="Proteomes" id="UP000234254">
    <property type="component" value="Unassembled WGS sequence"/>
</dbReference>
<dbReference type="OrthoDB" id="331341at2759"/>
<feature type="compositionally biased region" description="Basic and acidic residues" evidence="1">
    <location>
        <begin position="247"/>
        <end position="267"/>
    </location>
</feature>
<protein>
    <submittedName>
        <fullName evidence="3">Lin1 family protein</fullName>
    </submittedName>
</protein>
<gene>
    <name evidence="3" type="ORF">P168DRAFT_326541</name>
</gene>
<evidence type="ECO:0000313" key="4">
    <source>
        <dbReference type="Proteomes" id="UP000234254"/>
    </source>
</evidence>
<feature type="compositionally biased region" description="Acidic residues" evidence="1">
    <location>
        <begin position="320"/>
        <end position="330"/>
    </location>
</feature>
<dbReference type="SUPFAM" id="SSF55277">
    <property type="entry name" value="GYF domain"/>
    <property type="match status" value="1"/>
</dbReference>
<reference evidence="3" key="1">
    <citation type="submission" date="2016-12" db="EMBL/GenBank/DDBJ databases">
        <title>The genomes of Aspergillus section Nigri reveals drivers in fungal speciation.</title>
        <authorList>
            <consortium name="DOE Joint Genome Institute"/>
            <person name="Vesth T.C."/>
            <person name="Nybo J."/>
            <person name="Theobald S."/>
            <person name="Brandl J."/>
            <person name="Frisvad J.C."/>
            <person name="Nielsen K.F."/>
            <person name="Lyhne E.K."/>
            <person name="Kogle M.E."/>
            <person name="Kuo A."/>
            <person name="Riley R."/>
            <person name="Clum A."/>
            <person name="Nolan M."/>
            <person name="Lipzen A."/>
            <person name="Salamov A."/>
            <person name="Henrissat B."/>
            <person name="Wiebenga A."/>
            <person name="De vries R.P."/>
            <person name="Grigoriev I.V."/>
            <person name="Mortensen U.H."/>
            <person name="Andersen M.R."/>
            <person name="Baker S.E."/>
        </authorList>
    </citation>
    <scope>NUCLEOTIDE SEQUENCE</scope>
    <source>
        <strain evidence="3">IBT 28561</strain>
    </source>
</reference>
<feature type="domain" description="GYF" evidence="2">
    <location>
        <begin position="394"/>
        <end position="449"/>
    </location>
</feature>
<feature type="compositionally biased region" description="Acidic residues" evidence="1">
    <location>
        <begin position="100"/>
        <end position="120"/>
    </location>
</feature>
<evidence type="ECO:0000259" key="2">
    <source>
        <dbReference type="PROSITE" id="PS50829"/>
    </source>
</evidence>
<dbReference type="PANTHER" id="PTHR13138">
    <property type="entry name" value="PROTEIN LIN1"/>
    <property type="match status" value="1"/>
</dbReference>
<dbReference type="RefSeq" id="XP_024693344.1">
    <property type="nucleotide sequence ID" value="XM_024841136.1"/>
</dbReference>
<feature type="compositionally biased region" description="Basic residues" evidence="1">
    <location>
        <begin position="299"/>
        <end position="314"/>
    </location>
</feature>
<keyword evidence="4" id="KW-1185">Reference proteome</keyword>
<dbReference type="AlphaFoldDB" id="A0A2I1D4G0"/>
<feature type="compositionally biased region" description="Acidic residues" evidence="1">
    <location>
        <begin position="166"/>
        <end position="176"/>
    </location>
</feature>
<dbReference type="EMBL" id="MSFM01000005">
    <property type="protein sequence ID" value="PKY04750.1"/>
    <property type="molecule type" value="Genomic_DNA"/>
</dbReference>
<evidence type="ECO:0000256" key="1">
    <source>
        <dbReference type="SAM" id="MobiDB-lite"/>
    </source>
</evidence>
<proteinExistence type="predicted"/>
<comment type="caution">
    <text evidence="3">The sequence shown here is derived from an EMBL/GenBank/DDBJ whole genome shotgun (WGS) entry which is preliminary data.</text>
</comment>
<feature type="region of interest" description="Disordered" evidence="1">
    <location>
        <begin position="247"/>
        <end position="268"/>
    </location>
</feature>
<feature type="compositionally biased region" description="Basic and acidic residues" evidence="1">
    <location>
        <begin position="85"/>
        <end position="99"/>
    </location>
</feature>
<evidence type="ECO:0000313" key="3">
    <source>
        <dbReference type="EMBL" id="PKY04750.1"/>
    </source>
</evidence>
<dbReference type="Gene3D" id="3.30.1490.40">
    <property type="match status" value="1"/>
</dbReference>
<dbReference type="SMART" id="SM00444">
    <property type="entry name" value="GYF"/>
    <property type="match status" value="1"/>
</dbReference>
<dbReference type="GO" id="GO:0005682">
    <property type="term" value="C:U5 snRNP"/>
    <property type="evidence" value="ECO:0007669"/>
    <property type="project" value="InterPro"/>
</dbReference>
<dbReference type="InterPro" id="IPR039905">
    <property type="entry name" value="CD2BP2/Lin1"/>
</dbReference>
<feature type="compositionally biased region" description="Basic and acidic residues" evidence="1">
    <location>
        <begin position="10"/>
        <end position="22"/>
    </location>
</feature>
<dbReference type="PROSITE" id="PS50829">
    <property type="entry name" value="GYF"/>
    <property type="match status" value="1"/>
</dbReference>
<dbReference type="Pfam" id="PF02213">
    <property type="entry name" value="GYF"/>
    <property type="match status" value="1"/>
</dbReference>
<accession>A0A2I1D4G0</accession>
<organism evidence="3 4">
    <name type="scientific">Aspergillus campestris (strain IBT 28561)</name>
    <dbReference type="NCBI Taxonomy" id="1392248"/>
    <lineage>
        <taxon>Eukaryota</taxon>
        <taxon>Fungi</taxon>
        <taxon>Dikarya</taxon>
        <taxon>Ascomycota</taxon>
        <taxon>Pezizomycotina</taxon>
        <taxon>Eurotiomycetes</taxon>
        <taxon>Eurotiomycetidae</taxon>
        <taxon>Eurotiales</taxon>
        <taxon>Aspergillaceae</taxon>
        <taxon>Aspergillus</taxon>
        <taxon>Aspergillus subgen. Circumdati</taxon>
    </lineage>
</organism>
<dbReference type="VEuPathDB" id="FungiDB:P168DRAFT_326541"/>
<name>A0A2I1D4G0_ASPC2</name>
<dbReference type="GeneID" id="36548660"/>
<feature type="region of interest" description="Disordered" evidence="1">
    <location>
        <begin position="297"/>
        <end position="332"/>
    </location>
</feature>
<feature type="region of interest" description="Disordered" evidence="1">
    <location>
        <begin position="1"/>
        <end position="186"/>
    </location>
</feature>